<reference evidence="1 2" key="1">
    <citation type="submission" date="2021-06" db="EMBL/GenBank/DDBJ databases">
        <title>Caerostris extrusa draft genome.</title>
        <authorList>
            <person name="Kono N."/>
            <person name="Arakawa K."/>
        </authorList>
    </citation>
    <scope>NUCLEOTIDE SEQUENCE [LARGE SCALE GENOMIC DNA]</scope>
</reference>
<keyword evidence="2" id="KW-1185">Reference proteome</keyword>
<accession>A0AAV4T3P1</accession>
<gene>
    <name evidence="1" type="ORF">CEXT_33281</name>
</gene>
<evidence type="ECO:0000313" key="1">
    <source>
        <dbReference type="EMBL" id="GIY40735.1"/>
    </source>
</evidence>
<protein>
    <submittedName>
        <fullName evidence="1">Uncharacterized protein</fullName>
    </submittedName>
</protein>
<dbReference type="Proteomes" id="UP001054945">
    <property type="component" value="Unassembled WGS sequence"/>
</dbReference>
<dbReference type="AlphaFoldDB" id="A0AAV4T3P1"/>
<dbReference type="EMBL" id="BPLR01010653">
    <property type="protein sequence ID" value="GIY40735.1"/>
    <property type="molecule type" value="Genomic_DNA"/>
</dbReference>
<proteinExistence type="predicted"/>
<comment type="caution">
    <text evidence="1">The sequence shown here is derived from an EMBL/GenBank/DDBJ whole genome shotgun (WGS) entry which is preliminary data.</text>
</comment>
<sequence length="115" mass="12848">MQLVQDYVTSNSGYFRQKGHMSYCSLRDGQERKGVLRKKYLCDVVVPPKDSPDAPMCMRKGVTSGCHNHNHHRRMAFGNMENKQTNMGSTRVPNRIGGFMTMPGGPLVVTAGFDP</sequence>
<name>A0AAV4T3P1_CAEEX</name>
<evidence type="ECO:0000313" key="2">
    <source>
        <dbReference type="Proteomes" id="UP001054945"/>
    </source>
</evidence>
<organism evidence="1 2">
    <name type="scientific">Caerostris extrusa</name>
    <name type="common">Bark spider</name>
    <name type="synonym">Caerostris bankana</name>
    <dbReference type="NCBI Taxonomy" id="172846"/>
    <lineage>
        <taxon>Eukaryota</taxon>
        <taxon>Metazoa</taxon>
        <taxon>Ecdysozoa</taxon>
        <taxon>Arthropoda</taxon>
        <taxon>Chelicerata</taxon>
        <taxon>Arachnida</taxon>
        <taxon>Araneae</taxon>
        <taxon>Araneomorphae</taxon>
        <taxon>Entelegynae</taxon>
        <taxon>Araneoidea</taxon>
        <taxon>Araneidae</taxon>
        <taxon>Caerostris</taxon>
    </lineage>
</organism>